<gene>
    <name evidence="1" type="ORF">ACFQEY_08860</name>
</gene>
<dbReference type="InterPro" id="IPR009959">
    <property type="entry name" value="Cyclase_SnoaL-like"/>
</dbReference>
<keyword evidence="2" id="KW-1185">Reference proteome</keyword>
<accession>A0ABD5UPA2</accession>
<dbReference type="PANTHER" id="PTHR38436">
    <property type="entry name" value="POLYKETIDE CYCLASE SNOAL-LIKE DOMAIN"/>
    <property type="match status" value="1"/>
</dbReference>
<comment type="caution">
    <text evidence="1">The sequence shown here is derived from an EMBL/GenBank/DDBJ whole genome shotgun (WGS) entry which is preliminary data.</text>
</comment>
<dbReference type="Pfam" id="PF07366">
    <property type="entry name" value="SnoaL"/>
    <property type="match status" value="1"/>
</dbReference>
<proteinExistence type="predicted"/>
<organism evidence="1 2">
    <name type="scientific">Halorubrum trueperi</name>
    <dbReference type="NCBI Taxonomy" id="2004704"/>
    <lineage>
        <taxon>Archaea</taxon>
        <taxon>Methanobacteriati</taxon>
        <taxon>Methanobacteriota</taxon>
        <taxon>Stenosarchaea group</taxon>
        <taxon>Halobacteria</taxon>
        <taxon>Halobacteriales</taxon>
        <taxon>Haloferacaceae</taxon>
        <taxon>Halorubrum</taxon>
    </lineage>
</organism>
<protein>
    <submittedName>
        <fullName evidence="1">Ester cyclase</fullName>
    </submittedName>
</protein>
<reference evidence="1 2" key="1">
    <citation type="journal article" date="2019" name="Int. J. Syst. Evol. Microbiol.">
        <title>The Global Catalogue of Microorganisms (GCM) 10K type strain sequencing project: providing services to taxonomists for standard genome sequencing and annotation.</title>
        <authorList>
            <consortium name="The Broad Institute Genomics Platform"/>
            <consortium name="The Broad Institute Genome Sequencing Center for Infectious Disease"/>
            <person name="Wu L."/>
            <person name="Ma J."/>
        </authorList>
    </citation>
    <scope>NUCLEOTIDE SEQUENCE [LARGE SCALE GENOMIC DNA]</scope>
    <source>
        <strain evidence="1 2">Y73</strain>
    </source>
</reference>
<evidence type="ECO:0000313" key="2">
    <source>
        <dbReference type="Proteomes" id="UP001596333"/>
    </source>
</evidence>
<dbReference type="RefSeq" id="WP_379767360.1">
    <property type="nucleotide sequence ID" value="NZ_JBHSXI010000009.1"/>
</dbReference>
<sequence length="143" mass="15841">MPALVDNKEIVRRFAEEFINEGNYDTAEELLAEDIADHTPLGDTTGRETVVETLKTVRTAFPDFVITPQEIVAEDDTVAVRMTQRGTHQGTFMGIEPTGNAFEIEAMAFVRLEDGKIVERWGRPDLLGLLRQLGLTELPAAPA</sequence>
<dbReference type="InterPro" id="IPR032710">
    <property type="entry name" value="NTF2-like_dom_sf"/>
</dbReference>
<dbReference type="SUPFAM" id="SSF54427">
    <property type="entry name" value="NTF2-like"/>
    <property type="match status" value="1"/>
</dbReference>
<evidence type="ECO:0000313" key="1">
    <source>
        <dbReference type="EMBL" id="MFC6889122.1"/>
    </source>
</evidence>
<dbReference type="EMBL" id="JBHSXI010000009">
    <property type="protein sequence ID" value="MFC6889122.1"/>
    <property type="molecule type" value="Genomic_DNA"/>
</dbReference>
<dbReference type="Gene3D" id="3.10.450.50">
    <property type="match status" value="1"/>
</dbReference>
<dbReference type="PANTHER" id="PTHR38436:SF1">
    <property type="entry name" value="ESTER CYCLASE"/>
    <property type="match status" value="1"/>
</dbReference>
<dbReference type="AlphaFoldDB" id="A0ABD5UPA2"/>
<dbReference type="Proteomes" id="UP001596333">
    <property type="component" value="Unassembled WGS sequence"/>
</dbReference>
<name>A0ABD5UPA2_9EURY</name>